<dbReference type="AlphaFoldDB" id="A0A5B9QC16"/>
<dbReference type="Pfam" id="PF00365">
    <property type="entry name" value="PFK"/>
    <property type="match status" value="1"/>
</dbReference>
<comment type="cofactor">
    <cofactor evidence="1 8">
        <name>Mg(2+)</name>
        <dbReference type="ChEBI" id="CHEBI:18420"/>
    </cofactor>
</comment>
<dbReference type="InterPro" id="IPR000023">
    <property type="entry name" value="Phosphofructokinase_dom"/>
</dbReference>
<dbReference type="PIRSF" id="PIRSF036483">
    <property type="entry name" value="PFK_XF0274"/>
    <property type="match status" value="1"/>
</dbReference>
<dbReference type="OrthoDB" id="9802503at2"/>
<sequence>MGRPKNMVVAQSGGPSCVINSTLRGIVEAARESSEIGSIYGGHHGIEGVLKEELIDLSAQSSEEIALLRFTPAAGSIGTCRYKLKSWQNEDFDRVIEIFKAHDIGYFLYIGGNDSMDTANKVAALGQERGLDLIGVGVPKTIDNDVGDSEFKLIDHTPGYGSCAKYWMHMVQNANEENAGSSPADPVLVLQAMGRKIGFIPAAARLADPNREMPLQIYLAERKVTLEQVADNVNDQLKRDGRAMLVVSEGLDVGDLGEVKDSFGHTSFGASQLTVAQLIVNYLNSTGLAAKGAARCNVSGTDQRNSIGYASVVDLDEAYEVGVKALQLAAAGESGFMSTILRKPGSTYGVTYDKVPLPEVANSERTFPEKWISADGLDVSNDFVDYCKPLVGDTMVSLPMENGRQRLARLKPLFAEQKLGKYVPQADRSKAPA</sequence>
<evidence type="ECO:0000259" key="9">
    <source>
        <dbReference type="Pfam" id="PF00365"/>
    </source>
</evidence>
<evidence type="ECO:0000313" key="10">
    <source>
        <dbReference type="EMBL" id="QEG36597.1"/>
    </source>
</evidence>
<dbReference type="EC" id="2.7.1.90" evidence="8"/>
<dbReference type="GO" id="GO:0005737">
    <property type="term" value="C:cytoplasm"/>
    <property type="evidence" value="ECO:0007669"/>
    <property type="project" value="UniProtKB-SubCell"/>
</dbReference>
<feature type="active site" description="Proton acceptor" evidence="8">
    <location>
        <position position="143"/>
    </location>
</feature>
<name>A0A5B9QC16_9BACT</name>
<comment type="subcellular location">
    <subcellularLocation>
        <location evidence="8">Cytoplasm</location>
    </subcellularLocation>
</comment>
<keyword evidence="4 8" id="KW-0479">Metal-binding</keyword>
<evidence type="ECO:0000256" key="6">
    <source>
        <dbReference type="ARBA" id="ARBA00022842"/>
    </source>
</evidence>
<organism evidence="10 11">
    <name type="scientific">Bythopirellula goksoeyrii</name>
    <dbReference type="NCBI Taxonomy" id="1400387"/>
    <lineage>
        <taxon>Bacteria</taxon>
        <taxon>Pseudomonadati</taxon>
        <taxon>Planctomycetota</taxon>
        <taxon>Planctomycetia</taxon>
        <taxon>Pirellulales</taxon>
        <taxon>Lacipirellulaceae</taxon>
        <taxon>Bythopirellula</taxon>
    </lineage>
</organism>
<dbReference type="GO" id="GO:0003872">
    <property type="term" value="F:6-phosphofructokinase activity"/>
    <property type="evidence" value="ECO:0007669"/>
    <property type="project" value="UniProtKB-UniRule"/>
</dbReference>
<evidence type="ECO:0000256" key="3">
    <source>
        <dbReference type="ARBA" id="ARBA00022679"/>
    </source>
</evidence>
<dbReference type="EMBL" id="CP042913">
    <property type="protein sequence ID" value="QEG36597.1"/>
    <property type="molecule type" value="Genomic_DNA"/>
</dbReference>
<gene>
    <name evidence="10" type="primary">pfp_1</name>
    <name evidence="8" type="synonym">pfp</name>
    <name evidence="10" type="ORF">Pr1d_39120</name>
</gene>
<dbReference type="HAMAP" id="MF_01978">
    <property type="entry name" value="Phosphofructokinase_II_B2"/>
    <property type="match status" value="1"/>
</dbReference>
<dbReference type="UniPathway" id="UPA00109">
    <property type="reaction ID" value="UER00182"/>
</dbReference>
<evidence type="ECO:0000256" key="2">
    <source>
        <dbReference type="ARBA" id="ARBA00003138"/>
    </source>
</evidence>
<dbReference type="GO" id="GO:0047334">
    <property type="term" value="F:diphosphate-fructose-6-phosphate 1-phosphotransferase activity"/>
    <property type="evidence" value="ECO:0007669"/>
    <property type="project" value="UniProtKB-EC"/>
</dbReference>
<accession>A0A5B9QC16</accession>
<dbReference type="GO" id="GO:0046872">
    <property type="term" value="F:metal ion binding"/>
    <property type="evidence" value="ECO:0007669"/>
    <property type="project" value="UniProtKB-KW"/>
</dbReference>
<feature type="binding site" evidence="8">
    <location>
        <position position="113"/>
    </location>
    <ligand>
        <name>Mg(2+)</name>
        <dbReference type="ChEBI" id="CHEBI:18420"/>
        <note>catalytic</note>
    </ligand>
</feature>
<feature type="site" description="Important for catalytic activity and substrate specificity; stabilizes the transition state when the phosphoryl donor is PPi; prevents ATP from binding by mimicking the alpha-phosphate group of ATP" evidence="8">
    <location>
        <position position="114"/>
    </location>
</feature>
<comment type="caution">
    <text evidence="8">Lacks conserved residue(s) required for the propagation of feature annotation.</text>
</comment>
<feature type="binding site" evidence="8">
    <location>
        <position position="249"/>
    </location>
    <ligand>
        <name>substrate</name>
    </ligand>
</feature>
<comment type="subunit">
    <text evidence="8">Homodimer.</text>
</comment>
<dbReference type="RefSeq" id="WP_148074920.1">
    <property type="nucleotide sequence ID" value="NZ_CP042913.1"/>
</dbReference>
<dbReference type="NCBIfam" id="NF010675">
    <property type="entry name" value="PRK14072.1"/>
    <property type="match status" value="1"/>
</dbReference>
<dbReference type="Gene3D" id="3.40.50.450">
    <property type="match status" value="1"/>
</dbReference>
<dbReference type="InterPro" id="IPR050929">
    <property type="entry name" value="PFKA"/>
</dbReference>
<dbReference type="InterPro" id="IPR035966">
    <property type="entry name" value="PKF_sf"/>
</dbReference>
<comment type="catalytic activity">
    <reaction evidence="7 8">
        <text>beta-D-fructose 6-phosphate + diphosphate = beta-D-fructose 1,6-bisphosphate + phosphate + H(+)</text>
        <dbReference type="Rhea" id="RHEA:13613"/>
        <dbReference type="ChEBI" id="CHEBI:15378"/>
        <dbReference type="ChEBI" id="CHEBI:32966"/>
        <dbReference type="ChEBI" id="CHEBI:33019"/>
        <dbReference type="ChEBI" id="CHEBI:43474"/>
        <dbReference type="ChEBI" id="CHEBI:57634"/>
        <dbReference type="EC" id="2.7.1.90"/>
    </reaction>
</comment>
<evidence type="ECO:0000256" key="1">
    <source>
        <dbReference type="ARBA" id="ARBA00001946"/>
    </source>
</evidence>
<keyword evidence="11" id="KW-1185">Reference proteome</keyword>
<dbReference type="GO" id="GO:0006002">
    <property type="term" value="P:fructose 6-phosphate metabolic process"/>
    <property type="evidence" value="ECO:0007669"/>
    <property type="project" value="InterPro"/>
</dbReference>
<proteinExistence type="inferred from homology"/>
<dbReference type="Proteomes" id="UP000323917">
    <property type="component" value="Chromosome"/>
</dbReference>
<dbReference type="KEGG" id="bgok:Pr1d_39120"/>
<keyword evidence="3 8" id="KW-0808">Transferase</keyword>
<dbReference type="PRINTS" id="PR00476">
    <property type="entry name" value="PHFRCTKINASE"/>
</dbReference>
<evidence type="ECO:0000256" key="4">
    <source>
        <dbReference type="ARBA" id="ARBA00022723"/>
    </source>
</evidence>
<comment type="activity regulation">
    <text evidence="8">Non-allosteric.</text>
</comment>
<comment type="similarity">
    <text evidence="8">Belongs to the phosphofructokinase type A (PFKA) family. PPi-dependent PFK group II subfamily. Clade 'B2' sub-subfamily.</text>
</comment>
<dbReference type="Gene3D" id="3.40.50.460">
    <property type="entry name" value="Phosphofructokinase domain"/>
    <property type="match status" value="1"/>
</dbReference>
<evidence type="ECO:0000313" key="11">
    <source>
        <dbReference type="Proteomes" id="UP000323917"/>
    </source>
</evidence>
<feature type="binding site" evidence="8">
    <location>
        <begin position="141"/>
        <end position="143"/>
    </location>
    <ligand>
        <name>substrate</name>
    </ligand>
</feature>
<keyword evidence="8" id="KW-0324">Glycolysis</keyword>
<keyword evidence="6 8" id="KW-0460">Magnesium</keyword>
<evidence type="ECO:0000256" key="8">
    <source>
        <dbReference type="HAMAP-Rule" id="MF_01978"/>
    </source>
</evidence>
<keyword evidence="5 8" id="KW-0418">Kinase</keyword>
<keyword evidence="8" id="KW-0963">Cytoplasm</keyword>
<feature type="binding site" evidence="8">
    <location>
        <position position="14"/>
    </location>
    <ligand>
        <name>diphosphate</name>
        <dbReference type="ChEBI" id="CHEBI:33019"/>
    </ligand>
</feature>
<feature type="site" description="Important for catalytic activity; stabilizes the transition state when the phosphoryl donor is PPi" evidence="8">
    <location>
        <position position="140"/>
    </location>
</feature>
<dbReference type="PANTHER" id="PTHR45770">
    <property type="entry name" value="ATP-DEPENDENT 6-PHOSPHOFRUCTOKINASE 1"/>
    <property type="match status" value="1"/>
</dbReference>
<feature type="domain" description="Phosphofructokinase" evidence="9">
    <location>
        <begin position="7"/>
        <end position="328"/>
    </location>
</feature>
<evidence type="ECO:0000256" key="7">
    <source>
        <dbReference type="ARBA" id="ARBA00048072"/>
    </source>
</evidence>
<comment type="function">
    <text evidence="2 8">Catalyzes the phosphorylation of D-fructose 6-phosphate, the first committing step of glycolysis. Uses inorganic phosphate (PPi) as phosphoryl donor instead of ATP like common ATP-dependent phosphofructokinases (ATP-PFKs), which renders the reaction reversible, and can thus function both in glycolysis and gluconeogenesis. Consistently, PPi-PFK can replace the enzymes of both the forward (ATP-PFK) and reverse (fructose-bisphosphatase (FBPase)) reactions.</text>
</comment>
<evidence type="ECO:0000256" key="5">
    <source>
        <dbReference type="ARBA" id="ARBA00022777"/>
    </source>
</evidence>
<reference evidence="10 11" key="1">
    <citation type="submission" date="2019-08" db="EMBL/GenBank/DDBJ databases">
        <title>Deep-cultivation of Planctomycetes and their phenomic and genomic characterization uncovers novel biology.</title>
        <authorList>
            <person name="Wiegand S."/>
            <person name="Jogler M."/>
            <person name="Boedeker C."/>
            <person name="Pinto D."/>
            <person name="Vollmers J."/>
            <person name="Rivas-Marin E."/>
            <person name="Kohn T."/>
            <person name="Peeters S.H."/>
            <person name="Heuer A."/>
            <person name="Rast P."/>
            <person name="Oberbeckmann S."/>
            <person name="Bunk B."/>
            <person name="Jeske O."/>
            <person name="Meyerdierks A."/>
            <person name="Storesund J.E."/>
            <person name="Kallscheuer N."/>
            <person name="Luecker S."/>
            <person name="Lage O.M."/>
            <person name="Pohl T."/>
            <person name="Merkel B.J."/>
            <person name="Hornburger P."/>
            <person name="Mueller R.-W."/>
            <person name="Bruemmer F."/>
            <person name="Labrenz M."/>
            <person name="Spormann A.M."/>
            <person name="Op den Camp H."/>
            <person name="Overmann J."/>
            <person name="Amann R."/>
            <person name="Jetten M.S.M."/>
            <person name="Mascher T."/>
            <person name="Medema M.H."/>
            <person name="Devos D.P."/>
            <person name="Kaster A.-K."/>
            <person name="Ovreas L."/>
            <person name="Rohde M."/>
            <person name="Galperin M.Y."/>
            <person name="Jogler C."/>
        </authorList>
    </citation>
    <scope>NUCLEOTIDE SEQUENCE [LARGE SCALE GENOMIC DNA]</scope>
    <source>
        <strain evidence="10 11">Pr1d</strain>
    </source>
</reference>
<dbReference type="InterPro" id="IPR022953">
    <property type="entry name" value="ATP_PFK"/>
</dbReference>
<comment type="pathway">
    <text evidence="8">Carbohydrate degradation; glycolysis; D-glyceraldehyde 3-phosphate and glycerone phosphate from D-glucose: step 3/4.</text>
</comment>
<dbReference type="InterPro" id="IPR011404">
    <property type="entry name" value="PPi-PFK"/>
</dbReference>
<feature type="binding site" evidence="8">
    <location>
        <begin position="193"/>
        <end position="195"/>
    </location>
    <ligand>
        <name>substrate</name>
    </ligand>
</feature>
<protein>
    <recommendedName>
        <fullName evidence="8">Pyrophosphate--fructose 6-phosphate 1-phosphotransferase</fullName>
        <ecNumber evidence="8">2.7.1.90</ecNumber>
    </recommendedName>
    <alternativeName>
        <fullName evidence="8">6-phosphofructokinase, pyrophosphate dependent</fullName>
    </alternativeName>
    <alternativeName>
        <fullName evidence="8">PPi-dependent phosphofructokinase</fullName>
        <shortName evidence="8">PPi-PFK</shortName>
    </alternativeName>
    <alternativeName>
        <fullName evidence="8">Pyrophosphate-dependent 6-phosphofructose-1-kinase</fullName>
    </alternativeName>
</protein>
<dbReference type="SUPFAM" id="SSF53784">
    <property type="entry name" value="Phosphofructokinase"/>
    <property type="match status" value="1"/>
</dbReference>